<keyword evidence="2" id="KW-0325">Glycoprotein</keyword>
<gene>
    <name evidence="4" type="ORF">PLANPX_0987</name>
</gene>
<evidence type="ECO:0000256" key="1">
    <source>
        <dbReference type="ARBA" id="ARBA00022679"/>
    </source>
</evidence>
<dbReference type="RefSeq" id="WP_152097531.1">
    <property type="nucleotide sequence ID" value="NZ_AP021861.1"/>
</dbReference>
<dbReference type="Pfam" id="PF00685">
    <property type="entry name" value="Sulfotransfer_1"/>
    <property type="match status" value="1"/>
</dbReference>
<dbReference type="GO" id="GO:0008146">
    <property type="term" value="F:sulfotransferase activity"/>
    <property type="evidence" value="ECO:0007669"/>
    <property type="project" value="InterPro"/>
</dbReference>
<evidence type="ECO:0000256" key="2">
    <source>
        <dbReference type="ARBA" id="ARBA00023180"/>
    </source>
</evidence>
<proteinExistence type="predicted"/>
<dbReference type="EMBL" id="AP021861">
    <property type="protein sequence ID" value="BBO31375.1"/>
    <property type="molecule type" value="Genomic_DNA"/>
</dbReference>
<dbReference type="SUPFAM" id="SSF52540">
    <property type="entry name" value="P-loop containing nucleoside triphosphate hydrolases"/>
    <property type="match status" value="1"/>
</dbReference>
<name>A0A5K7X4Q5_9BACT</name>
<sequence>MSLPSILIIGSMKAGTTSLYMDLAQHPAVFFQADKEPHSLCSDDVLTPAGLEQYAALYAKAEPGQRSCDASTGYTKLPDFPGVPARATQVLPADFQAIYLVRHPIDRIVSQHHHEFFAGEAGPSIDDEIRTQPRYIQYSRYYEQLAPWVDAIGKDRILVVRFEDYVERRPEAMERICQFLGLDAAEFVDREAVAYNKSQGKPVLSSVWRQARESGFYRKIVRPLMPAGMRQAVRGLLLPKAKQELPKLSAEGREYLRRELKGDVEALSRYLNLNEPLWEGF</sequence>
<organism evidence="4 5">
    <name type="scientific">Lacipirellula parvula</name>
    <dbReference type="NCBI Taxonomy" id="2650471"/>
    <lineage>
        <taxon>Bacteria</taxon>
        <taxon>Pseudomonadati</taxon>
        <taxon>Planctomycetota</taxon>
        <taxon>Planctomycetia</taxon>
        <taxon>Pirellulales</taxon>
        <taxon>Lacipirellulaceae</taxon>
        <taxon>Lacipirellula</taxon>
    </lineage>
</organism>
<dbReference type="Proteomes" id="UP000326837">
    <property type="component" value="Chromosome"/>
</dbReference>
<accession>A0A5K7X4Q5</accession>
<dbReference type="InterPro" id="IPR037359">
    <property type="entry name" value="NST/OST"/>
</dbReference>
<dbReference type="AlphaFoldDB" id="A0A5K7X4Q5"/>
<dbReference type="Gene3D" id="3.40.50.300">
    <property type="entry name" value="P-loop containing nucleotide triphosphate hydrolases"/>
    <property type="match status" value="1"/>
</dbReference>
<evidence type="ECO:0000259" key="3">
    <source>
        <dbReference type="Pfam" id="PF00685"/>
    </source>
</evidence>
<keyword evidence="5" id="KW-1185">Reference proteome</keyword>
<dbReference type="KEGG" id="lpav:PLANPX_0987"/>
<dbReference type="PANTHER" id="PTHR10605">
    <property type="entry name" value="HEPARAN SULFATE SULFOTRANSFERASE"/>
    <property type="match status" value="1"/>
</dbReference>
<keyword evidence="1" id="KW-0808">Transferase</keyword>
<evidence type="ECO:0000313" key="4">
    <source>
        <dbReference type="EMBL" id="BBO31375.1"/>
    </source>
</evidence>
<dbReference type="InterPro" id="IPR027417">
    <property type="entry name" value="P-loop_NTPase"/>
</dbReference>
<protein>
    <recommendedName>
        <fullName evidence="3">Sulfotransferase domain-containing protein</fullName>
    </recommendedName>
</protein>
<dbReference type="InterPro" id="IPR000863">
    <property type="entry name" value="Sulfotransferase_dom"/>
</dbReference>
<feature type="domain" description="Sulfotransferase" evidence="3">
    <location>
        <begin position="4"/>
        <end position="218"/>
    </location>
</feature>
<dbReference type="PANTHER" id="PTHR10605:SF56">
    <property type="entry name" value="BIFUNCTIONAL HEPARAN SULFATE N-DEACETYLASE_N-SULFOTRANSFERASE"/>
    <property type="match status" value="1"/>
</dbReference>
<reference evidence="5" key="1">
    <citation type="submission" date="2019-10" db="EMBL/GenBank/DDBJ databases">
        <title>Lacipirellula parvula gen. nov., sp. nov., representing a lineage of planctomycetes widespread in freshwater anoxic habitats, and description of the family Lacipirellulaceae.</title>
        <authorList>
            <person name="Dedysh S.N."/>
            <person name="Kulichevskaya I.S."/>
            <person name="Beletsky A.V."/>
            <person name="Rakitin A.L."/>
            <person name="Mardanov A.V."/>
            <person name="Ivanova A.A."/>
            <person name="Saltykova V.X."/>
            <person name="Rijpstra W.I.C."/>
            <person name="Sinninghe Damste J.S."/>
            <person name="Ravin N.V."/>
        </authorList>
    </citation>
    <scope>NUCLEOTIDE SEQUENCE [LARGE SCALE GENOMIC DNA]</scope>
    <source>
        <strain evidence="5">PX69</strain>
    </source>
</reference>
<evidence type="ECO:0000313" key="5">
    <source>
        <dbReference type="Proteomes" id="UP000326837"/>
    </source>
</evidence>